<evidence type="ECO:0000313" key="2">
    <source>
        <dbReference type="EMBL" id="QDY78151.1"/>
    </source>
</evidence>
<reference evidence="2 3" key="1">
    <citation type="submission" date="2019-07" db="EMBL/GenBank/DDBJ databases">
        <authorList>
            <person name="Zhu P."/>
        </authorList>
    </citation>
    <scope>NUCLEOTIDE SEQUENCE [LARGE SCALE GENOMIC DNA]</scope>
    <source>
        <strain evidence="2 3">SSL-25</strain>
    </source>
</reference>
<accession>A0A5B8JDV2</accession>
<name>A0A5B8JDV2_9ACTN</name>
<dbReference type="KEGG" id="sqz:FQU76_18505"/>
<gene>
    <name evidence="2" type="ORF">FQU76_18505</name>
</gene>
<evidence type="ECO:0000313" key="3">
    <source>
        <dbReference type="Proteomes" id="UP000320580"/>
    </source>
</evidence>
<evidence type="ECO:0000256" key="1">
    <source>
        <dbReference type="SAM" id="MobiDB-lite"/>
    </source>
</evidence>
<organism evidence="2 3">
    <name type="scientific">Streptomyces qinzhouensis</name>
    <dbReference type="NCBI Taxonomy" id="2599401"/>
    <lineage>
        <taxon>Bacteria</taxon>
        <taxon>Bacillati</taxon>
        <taxon>Actinomycetota</taxon>
        <taxon>Actinomycetes</taxon>
        <taxon>Kitasatosporales</taxon>
        <taxon>Streptomycetaceae</taxon>
        <taxon>Streptomyces</taxon>
    </lineage>
</organism>
<dbReference type="AlphaFoldDB" id="A0A5B8JDV2"/>
<proteinExistence type="predicted"/>
<dbReference type="EMBL" id="CP042266">
    <property type="protein sequence ID" value="QDY78151.1"/>
    <property type="molecule type" value="Genomic_DNA"/>
</dbReference>
<sequence length="174" mass="19002">MTGPDQGHPRRVPQHLKVERWKPPHGRGALERLLGALKEYQPGSFPAARATLEAVRGEGPCVTGPVMRELTGRLREQLEELASVLRARSRAGPRRRDLRALRRAELLLRAGEALTMAQARRHLDDLVDVTQDVLRCLAVTAVPADSSAQTGPEPPKGVRVRPVEAALRGVSLAS</sequence>
<protein>
    <submittedName>
        <fullName evidence="2">Uncharacterized protein</fullName>
    </submittedName>
</protein>
<feature type="region of interest" description="Disordered" evidence="1">
    <location>
        <begin position="143"/>
        <end position="162"/>
    </location>
</feature>
<dbReference type="RefSeq" id="WP_146481471.1">
    <property type="nucleotide sequence ID" value="NZ_CP042266.1"/>
</dbReference>
<dbReference type="Proteomes" id="UP000320580">
    <property type="component" value="Chromosome"/>
</dbReference>
<keyword evidence="3" id="KW-1185">Reference proteome</keyword>